<accession>A0A737BVJ7</accession>
<organism evidence="1">
    <name type="scientific">Salmonella enterica subsp. indica serovar 45:a:e,n,x</name>
    <dbReference type="NCBI Taxonomy" id="1307500"/>
    <lineage>
        <taxon>Bacteria</taxon>
        <taxon>Pseudomonadati</taxon>
        <taxon>Pseudomonadota</taxon>
        <taxon>Gammaproteobacteria</taxon>
        <taxon>Enterobacterales</taxon>
        <taxon>Enterobacteriaceae</taxon>
        <taxon>Salmonella</taxon>
    </lineage>
</organism>
<evidence type="ECO:0008006" key="2">
    <source>
        <dbReference type="Google" id="ProtNLM"/>
    </source>
</evidence>
<dbReference type="SUPFAM" id="SSF49401">
    <property type="entry name" value="Bacterial adhesins"/>
    <property type="match status" value="1"/>
</dbReference>
<dbReference type="InterPro" id="IPR008966">
    <property type="entry name" value="Adhesion_dom_sf"/>
</dbReference>
<dbReference type="AlphaFoldDB" id="A0A737BVJ7"/>
<comment type="caution">
    <text evidence="1">The sequence shown here is derived from an EMBL/GenBank/DDBJ whole genome shotgun (WGS) entry which is preliminary data.</text>
</comment>
<dbReference type="GO" id="GO:0007155">
    <property type="term" value="P:cell adhesion"/>
    <property type="evidence" value="ECO:0007669"/>
    <property type="project" value="InterPro"/>
</dbReference>
<reference evidence="1" key="1">
    <citation type="journal article" date="2018" name="Genome Biol.">
        <title>SKESA: strategic k-mer extension for scrupulous assemblies.</title>
        <authorList>
            <person name="Souvorov A."/>
            <person name="Agarwala R."/>
            <person name="Lipman D.J."/>
        </authorList>
    </citation>
    <scope>NUCLEOTIDE SEQUENCE</scope>
    <source>
        <strain evidence="1">1363-65</strain>
    </source>
</reference>
<dbReference type="Gene3D" id="2.60.40.1090">
    <property type="entry name" value="Fimbrial-type adhesion domain"/>
    <property type="match status" value="1"/>
</dbReference>
<evidence type="ECO:0000313" key="1">
    <source>
        <dbReference type="EMBL" id="HAE8103718.1"/>
    </source>
</evidence>
<protein>
    <recommendedName>
        <fullName evidence="2">Fimbrial protein</fullName>
    </recommendedName>
</protein>
<gene>
    <name evidence="1" type="ORF">GNC09_003806</name>
</gene>
<dbReference type="GO" id="GO:0009289">
    <property type="term" value="C:pilus"/>
    <property type="evidence" value="ECO:0007669"/>
    <property type="project" value="InterPro"/>
</dbReference>
<reference evidence="1" key="2">
    <citation type="submission" date="2018-07" db="EMBL/GenBank/DDBJ databases">
        <authorList>
            <consortium name="NCBI Pathogen Detection Project"/>
        </authorList>
    </citation>
    <scope>NUCLEOTIDE SEQUENCE</scope>
    <source>
        <strain evidence="1">1363-65</strain>
    </source>
</reference>
<name>A0A737BVJ7_SALER</name>
<proteinExistence type="predicted"/>
<dbReference type="InterPro" id="IPR036937">
    <property type="entry name" value="Adhesion_dom_fimbrial_sf"/>
</dbReference>
<dbReference type="EMBL" id="DAATDB010000028">
    <property type="protein sequence ID" value="HAE8103718.1"/>
    <property type="molecule type" value="Genomic_DNA"/>
</dbReference>
<sequence length="60" mass="6401">MIDSTGNKPINIGDFEQKTSNYVSISSGNATLPYAVRYYATGAATAGKVVSSVMYSLIYN</sequence>